<protein>
    <recommendedName>
        <fullName evidence="5">NAC domain-containing protein</fullName>
    </recommendedName>
</protein>
<evidence type="ECO:0000313" key="7">
    <source>
        <dbReference type="Proteomes" id="UP000607653"/>
    </source>
</evidence>
<keyword evidence="3" id="KW-0804">Transcription</keyword>
<dbReference type="SUPFAM" id="SSF101941">
    <property type="entry name" value="NAC domain"/>
    <property type="match status" value="1"/>
</dbReference>
<reference evidence="6 7" key="1">
    <citation type="journal article" date="2020" name="Mol. Biol. Evol.">
        <title>Distinct Expression and Methylation Patterns for Genes with Different Fates following a Single Whole-Genome Duplication in Flowering Plants.</title>
        <authorList>
            <person name="Shi T."/>
            <person name="Rahmani R.S."/>
            <person name="Gugger P.F."/>
            <person name="Wang M."/>
            <person name="Li H."/>
            <person name="Zhang Y."/>
            <person name="Li Z."/>
            <person name="Wang Q."/>
            <person name="Van de Peer Y."/>
            <person name="Marchal K."/>
            <person name="Chen J."/>
        </authorList>
    </citation>
    <scope>NUCLEOTIDE SEQUENCE [LARGE SCALE GENOMIC DNA]</scope>
    <source>
        <tissue evidence="6">Leaf</tissue>
    </source>
</reference>
<dbReference type="InterPro" id="IPR036093">
    <property type="entry name" value="NAC_dom_sf"/>
</dbReference>
<keyword evidence="7" id="KW-1185">Reference proteome</keyword>
<gene>
    <name evidence="6" type="ORF">HUJ06_024404</name>
</gene>
<evidence type="ECO:0000259" key="5">
    <source>
        <dbReference type="PROSITE" id="PS51005"/>
    </source>
</evidence>
<dbReference type="PANTHER" id="PTHR31744">
    <property type="entry name" value="PROTEIN CUP-SHAPED COTYLEDON 2-RELATED"/>
    <property type="match status" value="1"/>
</dbReference>
<evidence type="ECO:0000256" key="1">
    <source>
        <dbReference type="ARBA" id="ARBA00023015"/>
    </source>
</evidence>
<feature type="domain" description="NAC" evidence="5">
    <location>
        <begin position="1"/>
        <end position="49"/>
    </location>
</feature>
<dbReference type="Gene3D" id="2.170.150.80">
    <property type="entry name" value="NAC domain"/>
    <property type="match status" value="1"/>
</dbReference>
<proteinExistence type="predicted"/>
<keyword evidence="2" id="KW-0238">DNA-binding</keyword>
<comment type="caution">
    <text evidence="6">The sequence shown here is derived from an EMBL/GenBank/DDBJ whole genome shotgun (WGS) entry which is preliminary data.</text>
</comment>
<evidence type="ECO:0000313" key="6">
    <source>
        <dbReference type="EMBL" id="DAD22941.1"/>
    </source>
</evidence>
<dbReference type="EMBL" id="DUZY01000001">
    <property type="protein sequence ID" value="DAD22941.1"/>
    <property type="molecule type" value="Genomic_DNA"/>
</dbReference>
<evidence type="ECO:0000256" key="4">
    <source>
        <dbReference type="ARBA" id="ARBA00023242"/>
    </source>
</evidence>
<dbReference type="PANTHER" id="PTHR31744:SF92">
    <property type="entry name" value="NAC DOMAIN-CONTAINING PROTEIN 87"/>
    <property type="match status" value="1"/>
</dbReference>
<accession>A0A822XUT6</accession>
<dbReference type="InterPro" id="IPR003441">
    <property type="entry name" value="NAC-dom"/>
</dbReference>
<keyword evidence="1" id="KW-0805">Transcription regulation</keyword>
<keyword evidence="4" id="KW-0539">Nucleus</keyword>
<organism evidence="6 7">
    <name type="scientific">Nelumbo nucifera</name>
    <name type="common">Sacred lotus</name>
    <dbReference type="NCBI Taxonomy" id="4432"/>
    <lineage>
        <taxon>Eukaryota</taxon>
        <taxon>Viridiplantae</taxon>
        <taxon>Streptophyta</taxon>
        <taxon>Embryophyta</taxon>
        <taxon>Tracheophyta</taxon>
        <taxon>Spermatophyta</taxon>
        <taxon>Magnoliopsida</taxon>
        <taxon>Proteales</taxon>
        <taxon>Nelumbonaceae</taxon>
        <taxon>Nelumbo</taxon>
    </lineage>
</organism>
<dbReference type="GO" id="GO:0006355">
    <property type="term" value="P:regulation of DNA-templated transcription"/>
    <property type="evidence" value="ECO:0007669"/>
    <property type="project" value="InterPro"/>
</dbReference>
<dbReference type="AlphaFoldDB" id="A0A822XUT6"/>
<name>A0A822XUT6_NELNU</name>
<dbReference type="GO" id="GO:0003677">
    <property type="term" value="F:DNA binding"/>
    <property type="evidence" value="ECO:0007669"/>
    <property type="project" value="UniProtKB-KW"/>
</dbReference>
<evidence type="ECO:0000256" key="3">
    <source>
        <dbReference type="ARBA" id="ARBA00023163"/>
    </source>
</evidence>
<dbReference type="GO" id="GO:0005634">
    <property type="term" value="C:nucleus"/>
    <property type="evidence" value="ECO:0007669"/>
    <property type="project" value="UniProtKB-ARBA"/>
</dbReference>
<sequence>MKKTLVFYRGRAPKGEWVMHKYRLEGKFSLSNLPKSAKNEWVICKVFNKSLGDKKIQDCRSIVCSFSTVIR</sequence>
<evidence type="ECO:0000256" key="2">
    <source>
        <dbReference type="ARBA" id="ARBA00023125"/>
    </source>
</evidence>
<dbReference type="PROSITE" id="PS51005">
    <property type="entry name" value="NAC"/>
    <property type="match status" value="1"/>
</dbReference>
<dbReference type="Proteomes" id="UP000607653">
    <property type="component" value="Unassembled WGS sequence"/>
</dbReference>